<dbReference type="AlphaFoldDB" id="A0A0P6XKT7"/>
<reference evidence="1 2" key="1">
    <citation type="submission" date="2015-07" db="EMBL/GenBank/DDBJ databases">
        <title>Genome sequence of Ornatilinea apprima DSM 23815.</title>
        <authorList>
            <person name="Hemp J."/>
            <person name="Ward L.M."/>
            <person name="Pace L.A."/>
            <person name="Fischer W.W."/>
        </authorList>
    </citation>
    <scope>NUCLEOTIDE SEQUENCE [LARGE SCALE GENOMIC DNA]</scope>
    <source>
        <strain evidence="1 2">P3M-1</strain>
    </source>
</reference>
<proteinExistence type="predicted"/>
<dbReference type="CDD" id="cd02980">
    <property type="entry name" value="TRX_Fd_family"/>
    <property type="match status" value="1"/>
</dbReference>
<comment type="caution">
    <text evidence="1">The sequence shown here is derived from an EMBL/GenBank/DDBJ whole genome shotgun (WGS) entry which is preliminary data.</text>
</comment>
<dbReference type="RefSeq" id="WP_075063936.1">
    <property type="nucleotide sequence ID" value="NZ_LGCL01000039.1"/>
</dbReference>
<dbReference type="SUPFAM" id="SSF52833">
    <property type="entry name" value="Thioredoxin-like"/>
    <property type="match status" value="1"/>
</dbReference>
<dbReference type="Gene3D" id="3.40.30.10">
    <property type="entry name" value="Glutaredoxin"/>
    <property type="match status" value="1"/>
</dbReference>
<dbReference type="EMBL" id="LGCL01000039">
    <property type="protein sequence ID" value="KPL72221.1"/>
    <property type="molecule type" value="Genomic_DNA"/>
</dbReference>
<dbReference type="InterPro" id="IPR036249">
    <property type="entry name" value="Thioredoxin-like_sf"/>
</dbReference>
<dbReference type="STRING" id="1134406.ADN00_15470"/>
<evidence type="ECO:0000313" key="2">
    <source>
        <dbReference type="Proteomes" id="UP000050417"/>
    </source>
</evidence>
<gene>
    <name evidence="1" type="ORF">ADN00_15470</name>
</gene>
<organism evidence="1 2">
    <name type="scientific">Ornatilinea apprima</name>
    <dbReference type="NCBI Taxonomy" id="1134406"/>
    <lineage>
        <taxon>Bacteria</taxon>
        <taxon>Bacillati</taxon>
        <taxon>Chloroflexota</taxon>
        <taxon>Anaerolineae</taxon>
        <taxon>Anaerolineales</taxon>
        <taxon>Anaerolineaceae</taxon>
        <taxon>Ornatilinea</taxon>
    </lineage>
</organism>
<keyword evidence="2" id="KW-1185">Reference proteome</keyword>
<dbReference type="Proteomes" id="UP000050417">
    <property type="component" value="Unassembled WGS sequence"/>
</dbReference>
<accession>A0A0P6XKT7</accession>
<protein>
    <submittedName>
        <fullName evidence="1">NADH dehydrogenase</fullName>
    </submittedName>
</protein>
<name>A0A0P6XKT7_9CHLR</name>
<dbReference type="OrthoDB" id="9800692at2"/>
<sequence>MNKIKSLEDLKKIREEALHKREVRAAAGQIEIVVGMGTVGIAAGARETLKAILDFIEKENLTGVTVRQAGNIGLDSFEPVVQVTVGAEPKVTYGKVSPESAQRIMQEHIVGGSVVKDLMLNV</sequence>
<evidence type="ECO:0000313" key="1">
    <source>
        <dbReference type="EMBL" id="KPL72221.1"/>
    </source>
</evidence>